<accession>A0A2G9YV73</accession>
<evidence type="ECO:0000313" key="1">
    <source>
        <dbReference type="EMBL" id="PIP22643.1"/>
    </source>
</evidence>
<proteinExistence type="predicted"/>
<comment type="caution">
    <text evidence="1">The sequence shown here is derived from an EMBL/GenBank/DDBJ whole genome shotgun (WGS) entry which is preliminary data.</text>
</comment>
<dbReference type="AlphaFoldDB" id="A0A2G9YV73"/>
<evidence type="ECO:0000313" key="2">
    <source>
        <dbReference type="Proteomes" id="UP000229976"/>
    </source>
</evidence>
<dbReference type="EMBL" id="PCRO01000035">
    <property type="protein sequence ID" value="PIP22643.1"/>
    <property type="molecule type" value="Genomic_DNA"/>
</dbReference>
<gene>
    <name evidence="1" type="ORF">COX37_02885</name>
</gene>
<protein>
    <submittedName>
        <fullName evidence="1">Uncharacterized protein</fullName>
    </submittedName>
</protein>
<name>A0A2G9YV73_9BACT</name>
<sequence length="295" mass="34129">MGIEKPTNNKAEQKRTPEEEFFERLLEKIGKQSESLRKMGLPIGPNLRINPRDYSDVYSKEKIESDLIATEGVMEKIHEKKLSLKEIEKEKLKTDGAKLEILVSLLLNKFFEEYSKGRFVAVGTSDYDDLKNGLDTVIFDTLTGRIICAIDEVADNEGTGRRIEEKIKKFTEKNELGGRKLEYGLDVENGKIRKTKRENIPIVLLSLKSKEIKIGFERMLFEKDEKKRNEMAKGFFNYFIKAIGEQIEGLERDKYAMRNPFLKQNLENFKKTMDELAPEEDEFISGKKKKKRGGN</sequence>
<organism evidence="1 2">
    <name type="scientific">Candidatus Nealsonbacteria bacterium CG23_combo_of_CG06-09_8_20_14_all_39_17</name>
    <dbReference type="NCBI Taxonomy" id="1974722"/>
    <lineage>
        <taxon>Bacteria</taxon>
        <taxon>Candidatus Nealsoniibacteriota</taxon>
    </lineage>
</organism>
<dbReference type="Proteomes" id="UP000229976">
    <property type="component" value="Unassembled WGS sequence"/>
</dbReference>
<reference evidence="1 2" key="1">
    <citation type="submission" date="2017-09" db="EMBL/GenBank/DDBJ databases">
        <title>Depth-based differentiation of microbial function through sediment-hosted aquifers and enrichment of novel symbionts in the deep terrestrial subsurface.</title>
        <authorList>
            <person name="Probst A.J."/>
            <person name="Ladd B."/>
            <person name="Jarett J.K."/>
            <person name="Geller-Mcgrath D.E."/>
            <person name="Sieber C.M."/>
            <person name="Emerson J.B."/>
            <person name="Anantharaman K."/>
            <person name="Thomas B.C."/>
            <person name="Malmstrom R."/>
            <person name="Stieglmeier M."/>
            <person name="Klingl A."/>
            <person name="Woyke T."/>
            <person name="Ryan C.M."/>
            <person name="Banfield J.F."/>
        </authorList>
    </citation>
    <scope>NUCLEOTIDE SEQUENCE [LARGE SCALE GENOMIC DNA]</scope>
    <source>
        <strain evidence="1">CG23_combo_of_CG06-09_8_20_14_all_39_17</strain>
    </source>
</reference>